<organism evidence="2 3">
    <name type="scientific">Cichlidogyrus casuarinus</name>
    <dbReference type="NCBI Taxonomy" id="1844966"/>
    <lineage>
        <taxon>Eukaryota</taxon>
        <taxon>Metazoa</taxon>
        <taxon>Spiralia</taxon>
        <taxon>Lophotrochozoa</taxon>
        <taxon>Platyhelminthes</taxon>
        <taxon>Monogenea</taxon>
        <taxon>Monopisthocotylea</taxon>
        <taxon>Dactylogyridea</taxon>
        <taxon>Ancyrocephalidae</taxon>
        <taxon>Cichlidogyrus</taxon>
    </lineage>
</organism>
<proteinExistence type="predicted"/>
<feature type="compositionally biased region" description="Basic residues" evidence="1">
    <location>
        <begin position="195"/>
        <end position="211"/>
    </location>
</feature>
<feature type="region of interest" description="Disordered" evidence="1">
    <location>
        <begin position="141"/>
        <end position="252"/>
    </location>
</feature>
<feature type="region of interest" description="Disordered" evidence="1">
    <location>
        <begin position="561"/>
        <end position="591"/>
    </location>
</feature>
<dbReference type="EMBL" id="JBJKFK010003753">
    <property type="protein sequence ID" value="KAL3309592.1"/>
    <property type="molecule type" value="Genomic_DNA"/>
</dbReference>
<evidence type="ECO:0000313" key="3">
    <source>
        <dbReference type="Proteomes" id="UP001626550"/>
    </source>
</evidence>
<evidence type="ECO:0000256" key="1">
    <source>
        <dbReference type="SAM" id="MobiDB-lite"/>
    </source>
</evidence>
<name>A0ABD2PRR6_9PLAT</name>
<evidence type="ECO:0000313" key="2">
    <source>
        <dbReference type="EMBL" id="KAL3309592.1"/>
    </source>
</evidence>
<dbReference type="Proteomes" id="UP001626550">
    <property type="component" value="Unassembled WGS sequence"/>
</dbReference>
<feature type="compositionally biased region" description="Low complexity" evidence="1">
    <location>
        <begin position="217"/>
        <end position="238"/>
    </location>
</feature>
<feature type="compositionally biased region" description="Polar residues" evidence="1">
    <location>
        <begin position="467"/>
        <end position="484"/>
    </location>
</feature>
<feature type="non-terminal residue" evidence="2">
    <location>
        <position position="1"/>
    </location>
</feature>
<reference evidence="2 3" key="1">
    <citation type="submission" date="2024-11" db="EMBL/GenBank/DDBJ databases">
        <title>Adaptive evolution of stress response genes in parasites aligns with host niche diversity.</title>
        <authorList>
            <person name="Hahn C."/>
            <person name="Resl P."/>
        </authorList>
    </citation>
    <scope>NUCLEOTIDE SEQUENCE [LARGE SCALE GENOMIC DNA]</scope>
    <source>
        <strain evidence="2">EGGRZ-B1_66</strain>
        <tissue evidence="2">Body</tissue>
    </source>
</reference>
<dbReference type="AlphaFoldDB" id="A0ABD2PRR6"/>
<sequence>QDKRKVDLEKEAEEVVVSVPFSGVIADTLTQQAEELLSSPKLGSLLLSSLRLNQTDKYECTYANNAFTPSCASTRESGEAQYDMDSAAVAQNMLNELRASPQTLIVANLIKNFETATGRNPLELIREAAALTQEEEVKKAMMENSWRQPEKGILKNKNDPMNNVNFSSHQSDISSSKTTLQGDDHSSSTTPERSQRHRKHKHRHRKSKHKRREETDSSSSDSSSSISSDESLQSSSSDSETEDVPRVHQPVAPNPIMLPLPMPLIQSQTPVVGLPPNGVIMTPSHRMQKMTPIVRTSAASSGSNSRYEELECTSPRMVNGLPFFQPIRPPGVSTTVGRPNSDSEWEEVECTGPNCEECKHKQRHITVQETKSVQKVKCNSLTNGSADTVKTNLTSSSSVVSSQFVKPSTHRPLPPHPNMIQGNSLELHQKSGFLVHSQHYNSSSSCSNSSLLGKRSAQHPQPHMMVPQTQPVSPPNSQSPTYSQPPRDEEEPESSNLYAVHGSITTEPHDDDEGVLSLDECYSSSRMMAMPQQQKPRNYTQLSDSQIKAPDTTCYASEYQNTDNMGLRPSNEIGSPRAYSMPYEFLSPEPR</sequence>
<feature type="compositionally biased region" description="Basic and acidic residues" evidence="1">
    <location>
        <begin position="148"/>
        <end position="158"/>
    </location>
</feature>
<keyword evidence="3" id="KW-1185">Reference proteome</keyword>
<protein>
    <submittedName>
        <fullName evidence="2">Uncharacterized protein</fullName>
    </submittedName>
</protein>
<gene>
    <name evidence="2" type="ORF">Ciccas_011861</name>
</gene>
<feature type="compositionally biased region" description="Polar residues" evidence="1">
    <location>
        <begin position="159"/>
        <end position="192"/>
    </location>
</feature>
<feature type="region of interest" description="Disordered" evidence="1">
    <location>
        <begin position="394"/>
        <end position="423"/>
    </location>
</feature>
<accession>A0ABD2PRR6</accession>
<feature type="region of interest" description="Disordered" evidence="1">
    <location>
        <begin position="444"/>
        <end position="495"/>
    </location>
</feature>
<comment type="caution">
    <text evidence="2">The sequence shown here is derived from an EMBL/GenBank/DDBJ whole genome shotgun (WGS) entry which is preliminary data.</text>
</comment>